<evidence type="ECO:0000313" key="7">
    <source>
        <dbReference type="Proteomes" id="UP001183881"/>
    </source>
</evidence>
<comment type="subcellular location">
    <subcellularLocation>
        <location evidence="1">Membrane</location>
        <topology evidence="1">Multi-pass membrane protein</topology>
    </subcellularLocation>
</comment>
<keyword evidence="4" id="KW-0472">Membrane</keyword>
<dbReference type="EMBL" id="JAVRFA010000167">
    <property type="protein sequence ID" value="MDT0399903.1"/>
    <property type="molecule type" value="Genomic_DNA"/>
</dbReference>
<keyword evidence="3" id="KW-1133">Transmembrane helix</keyword>
<evidence type="ECO:0000256" key="3">
    <source>
        <dbReference type="ARBA" id="ARBA00022989"/>
    </source>
</evidence>
<reference evidence="7" key="1">
    <citation type="submission" date="2023-07" db="EMBL/GenBank/DDBJ databases">
        <title>30 novel species of actinomycetes from the DSMZ collection.</title>
        <authorList>
            <person name="Nouioui I."/>
        </authorList>
    </citation>
    <scope>NUCLEOTIDE SEQUENCE [LARGE SCALE GENOMIC DNA]</scope>
    <source>
        <strain evidence="7">DSM 41636</strain>
    </source>
</reference>
<name>A0ABU2Q7G2_9ACTN</name>
<dbReference type="Proteomes" id="UP001183881">
    <property type="component" value="Unassembled WGS sequence"/>
</dbReference>
<protein>
    <submittedName>
        <fullName evidence="6">MMPL family transporter</fullName>
    </submittedName>
</protein>
<dbReference type="InterPro" id="IPR004869">
    <property type="entry name" value="MMPL_dom"/>
</dbReference>
<sequence length="168" mass="19252">LTQADEISKTIAVMQRMFELMQQLAVATNNVVSKTHDLEDVTLELRDHMADFDDFWRPVRNYLYWEPHCYNIPLCWSIKSLFEALDGVDKLTVTMHRLIGNLDQLNLLLPQMIAQFPAMIATMQSTRTMMLSMRSTMAGILAQMDEMSDGATAMGRAFDDAQNDDSFY</sequence>
<evidence type="ECO:0000256" key="1">
    <source>
        <dbReference type="ARBA" id="ARBA00004141"/>
    </source>
</evidence>
<comment type="caution">
    <text evidence="6">The sequence shown here is derived from an EMBL/GenBank/DDBJ whole genome shotgun (WGS) entry which is preliminary data.</text>
</comment>
<accession>A0ABU2Q7G2</accession>
<keyword evidence="7" id="KW-1185">Reference proteome</keyword>
<feature type="non-terminal residue" evidence="6">
    <location>
        <position position="1"/>
    </location>
</feature>
<keyword evidence="2" id="KW-0812">Transmembrane</keyword>
<organism evidence="6 7">
    <name type="scientific">Streptomyces edwardsiae</name>
    <dbReference type="NCBI Taxonomy" id="3075527"/>
    <lineage>
        <taxon>Bacteria</taxon>
        <taxon>Bacillati</taxon>
        <taxon>Actinomycetota</taxon>
        <taxon>Actinomycetes</taxon>
        <taxon>Kitasatosporales</taxon>
        <taxon>Streptomycetaceae</taxon>
        <taxon>Streptomyces</taxon>
    </lineage>
</organism>
<dbReference type="Pfam" id="PF03176">
    <property type="entry name" value="MMPL"/>
    <property type="match status" value="1"/>
</dbReference>
<gene>
    <name evidence="6" type="ORF">RM705_35160</name>
</gene>
<evidence type="ECO:0000259" key="5">
    <source>
        <dbReference type="Pfam" id="PF03176"/>
    </source>
</evidence>
<feature type="domain" description="Membrane transport protein MMPL" evidence="5">
    <location>
        <begin position="97"/>
        <end position="163"/>
    </location>
</feature>
<evidence type="ECO:0000256" key="2">
    <source>
        <dbReference type="ARBA" id="ARBA00022692"/>
    </source>
</evidence>
<feature type="non-terminal residue" evidence="6">
    <location>
        <position position="168"/>
    </location>
</feature>
<evidence type="ECO:0000313" key="6">
    <source>
        <dbReference type="EMBL" id="MDT0399903.1"/>
    </source>
</evidence>
<evidence type="ECO:0000256" key="4">
    <source>
        <dbReference type="ARBA" id="ARBA00023136"/>
    </source>
</evidence>
<dbReference type="RefSeq" id="WP_311649447.1">
    <property type="nucleotide sequence ID" value="NZ_JAVRFA010000167.1"/>
</dbReference>
<proteinExistence type="predicted"/>